<name>A0ABP2P351_HAEPH</name>
<reference evidence="1 2" key="1">
    <citation type="submission" date="2012-02" db="EMBL/GenBank/DDBJ databases">
        <authorList>
            <person name="Harkins D.M."/>
            <person name="Madupu R."/>
            <person name="Durkin A.S."/>
            <person name="Torralba M."/>
            <person name="Methe B."/>
            <person name="Sutton G.G."/>
            <person name="Nelson K.E."/>
        </authorList>
    </citation>
    <scope>NUCLEOTIDE SEQUENCE [LARGE SCALE GENOMIC DNA]</scope>
    <source>
        <strain evidence="1 2">HK385</strain>
    </source>
</reference>
<organism evidence="1 2">
    <name type="scientific">Haemophilus parahaemolyticus HK385</name>
    <dbReference type="NCBI Taxonomy" id="1095744"/>
    <lineage>
        <taxon>Bacteria</taxon>
        <taxon>Pseudomonadati</taxon>
        <taxon>Pseudomonadota</taxon>
        <taxon>Gammaproteobacteria</taxon>
        <taxon>Pasteurellales</taxon>
        <taxon>Pasteurellaceae</taxon>
        <taxon>Haemophilus</taxon>
    </lineage>
</organism>
<sequence>MPHFFRLFILEISANFQKLSLISEYPKIANFSGVKAVHIY</sequence>
<evidence type="ECO:0000313" key="1">
    <source>
        <dbReference type="EMBL" id="EIJ70946.1"/>
    </source>
</evidence>
<comment type="caution">
    <text evidence="1">The sequence shown here is derived from an EMBL/GenBank/DDBJ whole genome shotgun (WGS) entry which is preliminary data.</text>
</comment>
<dbReference type="Proteomes" id="UP000003016">
    <property type="component" value="Unassembled WGS sequence"/>
</dbReference>
<dbReference type="EMBL" id="AJSW01000025">
    <property type="protein sequence ID" value="EIJ70946.1"/>
    <property type="molecule type" value="Genomic_DNA"/>
</dbReference>
<proteinExistence type="predicted"/>
<protein>
    <submittedName>
        <fullName evidence="1">Uncharacterized protein</fullName>
    </submittedName>
</protein>
<gene>
    <name evidence="1" type="ORF">HMPREF1050_1064</name>
</gene>
<keyword evidence="2" id="KW-1185">Reference proteome</keyword>
<evidence type="ECO:0000313" key="2">
    <source>
        <dbReference type="Proteomes" id="UP000003016"/>
    </source>
</evidence>
<accession>A0ABP2P351</accession>